<sequence length="211" mass="24439">MSLCGPPRARKRINWKKFEIELAPRIKPNHISTISDINRNIVQLTNNIQNECENCSYSVGQSELLKPLLDEILLEIDTKRILRNNWQQTRDPRMKTLYNAQVSYVKDFLTKHRLHEWQLFTSTLNVKNKSLYKLNRRLLHNPPPSQPLRTPAETQIYDSNLKAELFADTMTAQFQNNPGPPLLEVNDSIAKLRAPNIPPSENYVLPNELGT</sequence>
<protein>
    <submittedName>
        <fullName evidence="1">Uncharacterized protein</fullName>
    </submittedName>
</protein>
<reference evidence="1 2" key="1">
    <citation type="submission" date="2023-01" db="EMBL/GenBank/DDBJ databases">
        <authorList>
            <person name="Whitehead M."/>
        </authorList>
    </citation>
    <scope>NUCLEOTIDE SEQUENCE [LARGE SCALE GENOMIC DNA]</scope>
</reference>
<name>A0AAV0XHY6_9HEMI</name>
<keyword evidence="2" id="KW-1185">Reference proteome</keyword>
<evidence type="ECO:0000313" key="2">
    <source>
        <dbReference type="Proteomes" id="UP001160148"/>
    </source>
</evidence>
<proteinExistence type="predicted"/>
<evidence type="ECO:0000313" key="1">
    <source>
        <dbReference type="EMBL" id="CAI6367176.1"/>
    </source>
</evidence>
<comment type="caution">
    <text evidence="1">The sequence shown here is derived from an EMBL/GenBank/DDBJ whole genome shotgun (WGS) entry which is preliminary data.</text>
</comment>
<accession>A0AAV0XHY6</accession>
<dbReference type="AlphaFoldDB" id="A0AAV0XHY6"/>
<gene>
    <name evidence="1" type="ORF">MEUPH1_LOCUS21677</name>
</gene>
<dbReference type="Proteomes" id="UP001160148">
    <property type="component" value="Unassembled WGS sequence"/>
</dbReference>
<organism evidence="1 2">
    <name type="scientific">Macrosiphum euphorbiae</name>
    <name type="common">potato aphid</name>
    <dbReference type="NCBI Taxonomy" id="13131"/>
    <lineage>
        <taxon>Eukaryota</taxon>
        <taxon>Metazoa</taxon>
        <taxon>Ecdysozoa</taxon>
        <taxon>Arthropoda</taxon>
        <taxon>Hexapoda</taxon>
        <taxon>Insecta</taxon>
        <taxon>Pterygota</taxon>
        <taxon>Neoptera</taxon>
        <taxon>Paraneoptera</taxon>
        <taxon>Hemiptera</taxon>
        <taxon>Sternorrhyncha</taxon>
        <taxon>Aphidomorpha</taxon>
        <taxon>Aphidoidea</taxon>
        <taxon>Aphididae</taxon>
        <taxon>Macrosiphini</taxon>
        <taxon>Macrosiphum</taxon>
    </lineage>
</organism>
<dbReference type="EMBL" id="CARXXK010000004">
    <property type="protein sequence ID" value="CAI6367176.1"/>
    <property type="molecule type" value="Genomic_DNA"/>
</dbReference>